<reference evidence="2 3" key="1">
    <citation type="journal article" date="2023" name="Life. Sci Alliance">
        <title>Evolutionary insights into 3D genome organization and epigenetic landscape of Vigna mungo.</title>
        <authorList>
            <person name="Junaid A."/>
            <person name="Singh B."/>
            <person name="Bhatia S."/>
        </authorList>
    </citation>
    <scope>NUCLEOTIDE SEQUENCE [LARGE SCALE GENOMIC DNA]</scope>
    <source>
        <strain evidence="2">Urdbean</strain>
    </source>
</reference>
<sequence length="121" mass="14119">MLWATPHTPFFIHLISAISFFSHSFYIHLFSPLASINREKRNTTVLFLFIAITFSSPYVYSSPLTHHGYLTNGDKHLTSHKKILLLQPKIICGYHFYTVLFIFFPPFQTYNSLPRLIMCCT</sequence>
<keyword evidence="3" id="KW-1185">Reference proteome</keyword>
<keyword evidence="1" id="KW-0812">Transmembrane</keyword>
<proteinExistence type="predicted"/>
<dbReference type="Proteomes" id="UP001374535">
    <property type="component" value="Chromosome 9"/>
</dbReference>
<accession>A0AAQ3MXH1</accession>
<name>A0AAQ3MXH1_VIGMU</name>
<organism evidence="2 3">
    <name type="scientific">Vigna mungo</name>
    <name type="common">Black gram</name>
    <name type="synonym">Phaseolus mungo</name>
    <dbReference type="NCBI Taxonomy" id="3915"/>
    <lineage>
        <taxon>Eukaryota</taxon>
        <taxon>Viridiplantae</taxon>
        <taxon>Streptophyta</taxon>
        <taxon>Embryophyta</taxon>
        <taxon>Tracheophyta</taxon>
        <taxon>Spermatophyta</taxon>
        <taxon>Magnoliopsida</taxon>
        <taxon>eudicotyledons</taxon>
        <taxon>Gunneridae</taxon>
        <taxon>Pentapetalae</taxon>
        <taxon>rosids</taxon>
        <taxon>fabids</taxon>
        <taxon>Fabales</taxon>
        <taxon>Fabaceae</taxon>
        <taxon>Papilionoideae</taxon>
        <taxon>50 kb inversion clade</taxon>
        <taxon>NPAAA clade</taxon>
        <taxon>indigoferoid/millettioid clade</taxon>
        <taxon>Phaseoleae</taxon>
        <taxon>Vigna</taxon>
    </lineage>
</organism>
<gene>
    <name evidence="2" type="ORF">V8G54_031009</name>
</gene>
<keyword evidence="1" id="KW-1133">Transmembrane helix</keyword>
<dbReference type="EMBL" id="CP144692">
    <property type="protein sequence ID" value="WVY98858.1"/>
    <property type="molecule type" value="Genomic_DNA"/>
</dbReference>
<feature type="transmembrane region" description="Helical" evidence="1">
    <location>
        <begin position="45"/>
        <end position="63"/>
    </location>
</feature>
<evidence type="ECO:0000313" key="2">
    <source>
        <dbReference type="EMBL" id="WVY98858.1"/>
    </source>
</evidence>
<dbReference type="AlphaFoldDB" id="A0AAQ3MXH1"/>
<feature type="transmembrane region" description="Helical" evidence="1">
    <location>
        <begin position="83"/>
        <end position="104"/>
    </location>
</feature>
<evidence type="ECO:0000313" key="3">
    <source>
        <dbReference type="Proteomes" id="UP001374535"/>
    </source>
</evidence>
<evidence type="ECO:0000256" key="1">
    <source>
        <dbReference type="SAM" id="Phobius"/>
    </source>
</evidence>
<feature type="transmembrane region" description="Helical" evidence="1">
    <location>
        <begin position="12"/>
        <end position="33"/>
    </location>
</feature>
<protein>
    <submittedName>
        <fullName evidence="2">Uncharacterized protein</fullName>
    </submittedName>
</protein>
<keyword evidence="1" id="KW-0472">Membrane</keyword>